<organism evidence="2 3">
    <name type="scientific">Methylobacterium radiotolerans</name>
    <dbReference type="NCBI Taxonomy" id="31998"/>
    <lineage>
        <taxon>Bacteria</taxon>
        <taxon>Pseudomonadati</taxon>
        <taxon>Pseudomonadota</taxon>
        <taxon>Alphaproteobacteria</taxon>
        <taxon>Hyphomicrobiales</taxon>
        <taxon>Methylobacteriaceae</taxon>
        <taxon>Methylobacterium</taxon>
    </lineage>
</organism>
<feature type="compositionally biased region" description="Basic residues" evidence="1">
    <location>
        <begin position="522"/>
        <end position="531"/>
    </location>
</feature>
<proteinExistence type="predicted"/>
<keyword evidence="3" id="KW-1185">Reference proteome</keyword>
<evidence type="ECO:0000313" key="3">
    <source>
        <dbReference type="Proteomes" id="UP001549119"/>
    </source>
</evidence>
<reference evidence="2 3" key="1">
    <citation type="submission" date="2024-06" db="EMBL/GenBank/DDBJ databases">
        <title>Genomics of switchgrass bacterial isolates.</title>
        <authorList>
            <person name="Shade A."/>
        </authorList>
    </citation>
    <scope>NUCLEOTIDE SEQUENCE [LARGE SCALE GENOMIC DNA]</scope>
    <source>
        <strain evidence="2 3">PvP084</strain>
    </source>
</reference>
<feature type="compositionally biased region" description="Basic and acidic residues" evidence="1">
    <location>
        <begin position="532"/>
        <end position="542"/>
    </location>
</feature>
<evidence type="ECO:0000256" key="1">
    <source>
        <dbReference type="SAM" id="MobiDB-lite"/>
    </source>
</evidence>
<dbReference type="NCBIfam" id="TIGR01539">
    <property type="entry name" value="portal_lambda"/>
    <property type="match status" value="1"/>
</dbReference>
<sequence>MAALRKAAPGPAPRPGRGIPGKMARSYDAAASTRLREPWLTRFASADTEIFGSARTLRDRSRYLVRNNPYAAKAVASLVSNIVGEGIVPRPVTGNKAKDKRIREVFERWSFRCDAAGQLDFYGLQTLLCREMIEGGEVLVRKRLRKKIGTGDVPLELQLLEADFLDPARNGMLTPGTIAIQGVEVDIKTRKRSAYWLYPQHPGNLWINTGEPTVSAPVPADEVLHVYELQRTQTRGVPWGTPAIENLQLLADYELAEITRKRTEACIAGFVVDAEDAEDESIAPQVLAADGSVYEKFEPGMIARLRGGKDIKFNAPNAVGGYGEYKVSQLQTIAAGYRVPYELVSNDLSKVNFSSMRGGLVEFRRLLRTIQWHILIQLALQPIWEWWCEIAFLAGVIDEPVIPVQWAPPKFEWVDPMADAQAAQLAMRTGIRSYQDVVSETGRNPDDVLDEINDWNTKCDDLGIVLDSDPRVTNVAGLQQPDREISPGDEPELSRPNRAALVRLERRQRGAAAARAPGRQRAPGKLRRQGQHGRDRLEHGVERTPLLVVGR</sequence>
<dbReference type="Pfam" id="PF05136">
    <property type="entry name" value="Phage_portal_2"/>
    <property type="match status" value="1"/>
</dbReference>
<feature type="compositionally biased region" description="Low complexity" evidence="1">
    <location>
        <begin position="1"/>
        <end position="21"/>
    </location>
</feature>
<comment type="caution">
    <text evidence="2">The sequence shown here is derived from an EMBL/GenBank/DDBJ whole genome shotgun (WGS) entry which is preliminary data.</text>
</comment>
<feature type="region of interest" description="Disordered" evidence="1">
    <location>
        <begin position="1"/>
        <end position="23"/>
    </location>
</feature>
<protein>
    <submittedName>
        <fullName evidence="2">Lambda family phage portal protein</fullName>
    </submittedName>
</protein>
<name>A0ABV2NQ60_9HYPH</name>
<accession>A0ABV2NQ60</accession>
<dbReference type="Proteomes" id="UP001549119">
    <property type="component" value="Unassembled WGS sequence"/>
</dbReference>
<gene>
    <name evidence="2" type="ORF">ABIC20_005890</name>
</gene>
<dbReference type="EMBL" id="JBEPNW010000002">
    <property type="protein sequence ID" value="MET3868581.1"/>
    <property type="molecule type" value="Genomic_DNA"/>
</dbReference>
<dbReference type="RefSeq" id="WP_245364427.1">
    <property type="nucleotide sequence ID" value="NZ_JBEPNV010000001.1"/>
</dbReference>
<feature type="compositionally biased region" description="Low complexity" evidence="1">
    <location>
        <begin position="510"/>
        <end position="521"/>
    </location>
</feature>
<evidence type="ECO:0000313" key="2">
    <source>
        <dbReference type="EMBL" id="MET3868581.1"/>
    </source>
</evidence>
<dbReference type="InterPro" id="IPR006429">
    <property type="entry name" value="Phage_lambda_portal"/>
</dbReference>
<feature type="region of interest" description="Disordered" evidence="1">
    <location>
        <begin position="506"/>
        <end position="551"/>
    </location>
</feature>